<evidence type="ECO:0000256" key="8">
    <source>
        <dbReference type="HAMAP-Rule" id="MF_00104"/>
    </source>
</evidence>
<dbReference type="RefSeq" id="WP_172358358.1">
    <property type="nucleotide sequence ID" value="NZ_CP053661.1"/>
</dbReference>
<evidence type="ECO:0000256" key="4">
    <source>
        <dbReference type="ARBA" id="ARBA00022722"/>
    </source>
</evidence>
<dbReference type="PANTHER" id="PTHR11207">
    <property type="entry name" value="RIBONUCLEASE III"/>
    <property type="match status" value="1"/>
</dbReference>
<keyword evidence="5 8" id="KW-0255">Endonuclease</keyword>
<feature type="binding site" evidence="8">
    <location>
        <position position="125"/>
    </location>
    <ligand>
        <name>Mg(2+)</name>
        <dbReference type="ChEBI" id="CHEBI:18420"/>
    </ligand>
</feature>
<keyword evidence="7 8" id="KW-0694">RNA-binding</keyword>
<dbReference type="GO" id="GO:0008033">
    <property type="term" value="P:tRNA processing"/>
    <property type="evidence" value="ECO:0007669"/>
    <property type="project" value="UniProtKB-KW"/>
</dbReference>
<comment type="catalytic activity">
    <reaction evidence="1 8">
        <text>Endonucleolytic cleavage to 5'-phosphomonoester.</text>
        <dbReference type="EC" id="3.1.26.3"/>
    </reaction>
</comment>
<dbReference type="PROSITE" id="PS00517">
    <property type="entry name" value="RNASE_3_1"/>
    <property type="match status" value="1"/>
</dbReference>
<name>A0A6M8BNF1_9CYAN</name>
<evidence type="ECO:0000259" key="10">
    <source>
        <dbReference type="PROSITE" id="PS50142"/>
    </source>
</evidence>
<gene>
    <name evidence="8 11" type="primary">rnc</name>
    <name evidence="11" type="ORF">HPC62_20950</name>
</gene>
<dbReference type="KEGG" id="theu:HPC62_20950"/>
<dbReference type="InterPro" id="IPR000999">
    <property type="entry name" value="RNase_III_dom"/>
</dbReference>
<dbReference type="AlphaFoldDB" id="A0A6M8BNF1"/>
<dbReference type="CDD" id="cd00593">
    <property type="entry name" value="RIBOc"/>
    <property type="match status" value="1"/>
</dbReference>
<keyword evidence="8" id="KW-0963">Cytoplasm</keyword>
<protein>
    <recommendedName>
        <fullName evidence="8">Ribonuclease 3</fullName>
        <ecNumber evidence="8">3.1.26.3</ecNumber>
    </recommendedName>
    <alternativeName>
        <fullName evidence="8">Ribonuclease III</fullName>
        <shortName evidence="8">RNase III</shortName>
    </alternativeName>
</protein>
<feature type="binding site" evidence="8">
    <location>
        <position position="122"/>
    </location>
    <ligand>
        <name>Mg(2+)</name>
        <dbReference type="ChEBI" id="CHEBI:18420"/>
    </ligand>
</feature>
<dbReference type="GO" id="GO:0004525">
    <property type="term" value="F:ribonuclease III activity"/>
    <property type="evidence" value="ECO:0007669"/>
    <property type="project" value="UniProtKB-UniRule"/>
</dbReference>
<dbReference type="SUPFAM" id="SSF54768">
    <property type="entry name" value="dsRNA-binding domain-like"/>
    <property type="match status" value="1"/>
</dbReference>
<sequence length="238" mass="26264">MVLHPSRETKLRGLMQKLGLSAMAPVDLGLLDQALTHATASASKNYERLEFVGDAVVKLAAAELLYELYPKLPEGELSAFRGIMVSDRTLATIADQYNLERYLLMGAAAYANPVGRETRLADALEAMVAAFYLSTQDLSLIRPWLDGHFRAIAADIAQDPTRQNHKGALQEITQSRYRALPEYRVTEVGQDYGDPERFVAEVWIQDQCVGIGKGQSKKAAEQAAAQQAYLKLSQQPPL</sequence>
<keyword evidence="8" id="KW-0479">Metal-binding</keyword>
<feature type="binding site" evidence="8">
    <location>
        <position position="50"/>
    </location>
    <ligand>
        <name>Mg(2+)</name>
        <dbReference type="ChEBI" id="CHEBI:18420"/>
    </ligand>
</feature>
<comment type="subcellular location">
    <subcellularLocation>
        <location evidence="8">Cytoplasm</location>
    </subcellularLocation>
</comment>
<reference evidence="11 12" key="1">
    <citation type="submission" date="2020-05" db="EMBL/GenBank/DDBJ databases">
        <title>Complete genome sequence of of a novel Thermoleptolyngbya strain isolated from hot springs of Ganzi, Sichuan China.</title>
        <authorList>
            <person name="Tang J."/>
            <person name="Daroch M."/>
            <person name="Li L."/>
            <person name="Waleron K."/>
            <person name="Waleron M."/>
            <person name="Waleron M."/>
        </authorList>
    </citation>
    <scope>NUCLEOTIDE SEQUENCE [LARGE SCALE GENOMIC DNA]</scope>
    <source>
        <strain evidence="11 12">PKUAC-SCTA183</strain>
    </source>
</reference>
<feature type="domain" description="RNase III" evidence="10">
    <location>
        <begin position="11"/>
        <end position="136"/>
    </location>
</feature>
<dbReference type="PANTHER" id="PTHR11207:SF0">
    <property type="entry name" value="RIBONUCLEASE 3"/>
    <property type="match status" value="1"/>
</dbReference>
<evidence type="ECO:0000313" key="12">
    <source>
        <dbReference type="Proteomes" id="UP000505210"/>
    </source>
</evidence>
<dbReference type="InterPro" id="IPR014720">
    <property type="entry name" value="dsRBD_dom"/>
</dbReference>
<evidence type="ECO:0000256" key="6">
    <source>
        <dbReference type="ARBA" id="ARBA00022801"/>
    </source>
</evidence>
<feature type="active site" evidence="8">
    <location>
        <position position="125"/>
    </location>
</feature>
<dbReference type="SMART" id="SM00535">
    <property type="entry name" value="RIBOc"/>
    <property type="match status" value="1"/>
</dbReference>
<keyword evidence="8" id="KW-0698">rRNA processing</keyword>
<dbReference type="GO" id="GO:0046872">
    <property type="term" value="F:metal ion binding"/>
    <property type="evidence" value="ECO:0007669"/>
    <property type="project" value="UniProtKB-KW"/>
</dbReference>
<evidence type="ECO:0000256" key="1">
    <source>
        <dbReference type="ARBA" id="ARBA00000109"/>
    </source>
</evidence>
<dbReference type="InterPro" id="IPR011907">
    <property type="entry name" value="RNase_III"/>
</dbReference>
<keyword evidence="8" id="KW-0819">tRNA processing</keyword>
<dbReference type="Proteomes" id="UP000505210">
    <property type="component" value="Chromosome"/>
</dbReference>
<evidence type="ECO:0000256" key="5">
    <source>
        <dbReference type="ARBA" id="ARBA00022759"/>
    </source>
</evidence>
<dbReference type="Gene3D" id="3.30.160.20">
    <property type="match status" value="1"/>
</dbReference>
<keyword evidence="6 8" id="KW-0378">Hydrolase</keyword>
<comment type="similarity">
    <text evidence="2">Belongs to the ribonuclease III family.</text>
</comment>
<dbReference type="InterPro" id="IPR036389">
    <property type="entry name" value="RNase_III_sf"/>
</dbReference>
<dbReference type="EC" id="3.1.26.3" evidence="8"/>
<dbReference type="EMBL" id="CP053661">
    <property type="protein sequence ID" value="QKD84313.1"/>
    <property type="molecule type" value="Genomic_DNA"/>
</dbReference>
<keyword evidence="4 8" id="KW-0540">Nuclease</keyword>
<comment type="subunit">
    <text evidence="8">Homodimer.</text>
</comment>
<organism evidence="11 12">
    <name type="scientific">Thermoleptolyngbya sichuanensis A183</name>
    <dbReference type="NCBI Taxonomy" id="2737172"/>
    <lineage>
        <taxon>Bacteria</taxon>
        <taxon>Bacillati</taxon>
        <taxon>Cyanobacteriota</taxon>
        <taxon>Cyanophyceae</taxon>
        <taxon>Oculatellales</taxon>
        <taxon>Oculatellaceae</taxon>
        <taxon>Thermoleptolyngbya</taxon>
        <taxon>Thermoleptolyngbya sichuanensis</taxon>
    </lineage>
</organism>
<dbReference type="GO" id="GO:0006364">
    <property type="term" value="P:rRNA processing"/>
    <property type="evidence" value="ECO:0007669"/>
    <property type="project" value="UniProtKB-UniRule"/>
</dbReference>
<comment type="cofactor">
    <cofactor evidence="8">
        <name>Mg(2+)</name>
        <dbReference type="ChEBI" id="CHEBI:18420"/>
    </cofactor>
</comment>
<dbReference type="SMART" id="SM00358">
    <property type="entry name" value="DSRM"/>
    <property type="match status" value="1"/>
</dbReference>
<keyword evidence="3 8" id="KW-0507">mRNA processing</keyword>
<keyword evidence="8" id="KW-0699">rRNA-binding</keyword>
<evidence type="ECO:0000256" key="2">
    <source>
        <dbReference type="ARBA" id="ARBA00010183"/>
    </source>
</evidence>
<comment type="function">
    <text evidence="8">Digests double-stranded RNA. Involved in the processing of primary rRNA transcript to yield the immediate precursors to the large and small rRNAs (23S and 16S). Processes some mRNAs, and tRNAs when they are encoded in the rRNA operon. Processes pre-crRNA and tracrRNA of type II CRISPR loci if present in the organism.</text>
</comment>
<keyword evidence="8" id="KW-0460">Magnesium</keyword>
<dbReference type="HAMAP" id="MF_00104">
    <property type="entry name" value="RNase_III"/>
    <property type="match status" value="1"/>
</dbReference>
<evidence type="ECO:0000256" key="3">
    <source>
        <dbReference type="ARBA" id="ARBA00022664"/>
    </source>
</evidence>
<dbReference type="GO" id="GO:0010468">
    <property type="term" value="P:regulation of gene expression"/>
    <property type="evidence" value="ECO:0007669"/>
    <property type="project" value="TreeGrafter"/>
</dbReference>
<proteinExistence type="inferred from homology"/>
<dbReference type="PROSITE" id="PS50137">
    <property type="entry name" value="DS_RBD"/>
    <property type="match status" value="1"/>
</dbReference>
<dbReference type="GO" id="GO:0005737">
    <property type="term" value="C:cytoplasm"/>
    <property type="evidence" value="ECO:0007669"/>
    <property type="project" value="UniProtKB-SubCell"/>
</dbReference>
<dbReference type="GO" id="GO:0006397">
    <property type="term" value="P:mRNA processing"/>
    <property type="evidence" value="ECO:0007669"/>
    <property type="project" value="UniProtKB-UniRule"/>
</dbReference>
<feature type="active site" evidence="8">
    <location>
        <position position="54"/>
    </location>
</feature>
<accession>A0A6M8BNF1</accession>
<evidence type="ECO:0000259" key="9">
    <source>
        <dbReference type="PROSITE" id="PS50137"/>
    </source>
</evidence>
<keyword evidence="12" id="KW-1185">Reference proteome</keyword>
<dbReference type="CDD" id="cd10845">
    <property type="entry name" value="DSRM_RNAse_III_family"/>
    <property type="match status" value="1"/>
</dbReference>
<dbReference type="NCBIfam" id="TIGR02191">
    <property type="entry name" value="RNaseIII"/>
    <property type="match status" value="1"/>
</dbReference>
<dbReference type="Pfam" id="PF00636">
    <property type="entry name" value="Ribonuclease_3"/>
    <property type="match status" value="1"/>
</dbReference>
<dbReference type="PROSITE" id="PS50142">
    <property type="entry name" value="RNASE_3_2"/>
    <property type="match status" value="1"/>
</dbReference>
<dbReference type="GO" id="GO:0019843">
    <property type="term" value="F:rRNA binding"/>
    <property type="evidence" value="ECO:0007669"/>
    <property type="project" value="UniProtKB-KW"/>
</dbReference>
<dbReference type="SUPFAM" id="SSF69065">
    <property type="entry name" value="RNase III domain-like"/>
    <property type="match status" value="1"/>
</dbReference>
<dbReference type="Gene3D" id="1.10.1520.10">
    <property type="entry name" value="Ribonuclease III domain"/>
    <property type="match status" value="1"/>
</dbReference>
<dbReference type="GO" id="GO:0003725">
    <property type="term" value="F:double-stranded RNA binding"/>
    <property type="evidence" value="ECO:0007669"/>
    <property type="project" value="TreeGrafter"/>
</dbReference>
<evidence type="ECO:0000256" key="7">
    <source>
        <dbReference type="ARBA" id="ARBA00022884"/>
    </source>
</evidence>
<dbReference type="Pfam" id="PF00035">
    <property type="entry name" value="dsrm"/>
    <property type="match status" value="1"/>
</dbReference>
<feature type="domain" description="DRBM" evidence="9">
    <location>
        <begin position="164"/>
        <end position="234"/>
    </location>
</feature>
<evidence type="ECO:0000313" key="11">
    <source>
        <dbReference type="EMBL" id="QKD84313.1"/>
    </source>
</evidence>